<proteinExistence type="predicted"/>
<evidence type="ECO:0000256" key="4">
    <source>
        <dbReference type="ARBA" id="ARBA00022989"/>
    </source>
</evidence>
<comment type="caution">
    <text evidence="7">The sequence shown here is derived from an EMBL/GenBank/DDBJ whole genome shotgun (WGS) entry which is preliminary data.</text>
</comment>
<name>A0ABS8DKR3_9FIRM</name>
<dbReference type="InterPro" id="IPR001851">
    <property type="entry name" value="ABC_transp_permease"/>
</dbReference>
<sequence>MKKLNLSKYASVLILLGLVIICAFLDDSFFTAQNLINVSRQISVVTILAFGETMLIIAGQLDLSVGTNAAMSGTFACIVYIATGSLFIALMTGIILGGIVGVVNGIAVTQFSAPPFIVTLAMQQITNGIIFLYTNGQNVYKIGDFRVFGQGSLGPIPIPVVIMLVIGIISFIILKKTKYGRYLYAIGGNEDAAVASGIKVKKVKMAAYIISGLLAGLGGVVLMSRLNAGLPASGTGLETDALMATIIGGTSFTGGIGTAPGTLIGSFVIGILNNIMNLVGIQSYLQYILKGTLIIIAVIFDIQSKQRKRVVRIVGDQEVTAQKKDKN</sequence>
<keyword evidence="2" id="KW-1003">Cell membrane</keyword>
<organism evidence="7 8">
    <name type="scientific">Bariatricus massiliensis</name>
    <dbReference type="NCBI Taxonomy" id="1745713"/>
    <lineage>
        <taxon>Bacteria</taxon>
        <taxon>Bacillati</taxon>
        <taxon>Bacillota</taxon>
        <taxon>Clostridia</taxon>
        <taxon>Lachnospirales</taxon>
        <taxon>Lachnospiraceae</taxon>
        <taxon>Bariatricus</taxon>
    </lineage>
</organism>
<feature type="transmembrane region" description="Helical" evidence="6">
    <location>
        <begin position="42"/>
        <end position="61"/>
    </location>
</feature>
<dbReference type="Pfam" id="PF02653">
    <property type="entry name" value="BPD_transp_2"/>
    <property type="match status" value="1"/>
</dbReference>
<feature type="transmembrane region" description="Helical" evidence="6">
    <location>
        <begin position="284"/>
        <end position="302"/>
    </location>
</feature>
<gene>
    <name evidence="7" type="ORF">LIZ65_17225</name>
</gene>
<dbReference type="RefSeq" id="WP_066737821.1">
    <property type="nucleotide sequence ID" value="NZ_JAJCIQ010000018.1"/>
</dbReference>
<dbReference type="PANTHER" id="PTHR32196">
    <property type="entry name" value="ABC TRANSPORTER PERMEASE PROTEIN YPHD-RELATED-RELATED"/>
    <property type="match status" value="1"/>
</dbReference>
<feature type="transmembrane region" description="Helical" evidence="6">
    <location>
        <begin position="154"/>
        <end position="174"/>
    </location>
</feature>
<evidence type="ECO:0000256" key="1">
    <source>
        <dbReference type="ARBA" id="ARBA00004651"/>
    </source>
</evidence>
<feature type="transmembrane region" description="Helical" evidence="6">
    <location>
        <begin position="115"/>
        <end position="134"/>
    </location>
</feature>
<evidence type="ECO:0000313" key="8">
    <source>
        <dbReference type="Proteomes" id="UP001299546"/>
    </source>
</evidence>
<keyword evidence="3 6" id="KW-0812">Transmembrane</keyword>
<dbReference type="PANTHER" id="PTHR32196:SF72">
    <property type="entry name" value="RIBOSE IMPORT PERMEASE PROTEIN RBSC"/>
    <property type="match status" value="1"/>
</dbReference>
<evidence type="ECO:0000256" key="3">
    <source>
        <dbReference type="ARBA" id="ARBA00022692"/>
    </source>
</evidence>
<feature type="transmembrane region" description="Helical" evidence="6">
    <location>
        <begin position="12"/>
        <end position="30"/>
    </location>
</feature>
<evidence type="ECO:0000256" key="6">
    <source>
        <dbReference type="SAM" id="Phobius"/>
    </source>
</evidence>
<feature type="transmembrane region" description="Helical" evidence="6">
    <location>
        <begin position="205"/>
        <end position="223"/>
    </location>
</feature>
<accession>A0ABS8DKR3</accession>
<dbReference type="Proteomes" id="UP001299546">
    <property type="component" value="Unassembled WGS sequence"/>
</dbReference>
<evidence type="ECO:0000256" key="2">
    <source>
        <dbReference type="ARBA" id="ARBA00022475"/>
    </source>
</evidence>
<comment type="subcellular location">
    <subcellularLocation>
        <location evidence="1">Cell membrane</location>
        <topology evidence="1">Multi-pass membrane protein</topology>
    </subcellularLocation>
</comment>
<evidence type="ECO:0000313" key="7">
    <source>
        <dbReference type="EMBL" id="MCB7389031.1"/>
    </source>
</evidence>
<keyword evidence="8" id="KW-1185">Reference proteome</keyword>
<dbReference type="EMBL" id="JAJCIS010000018">
    <property type="protein sequence ID" value="MCB7389031.1"/>
    <property type="molecule type" value="Genomic_DNA"/>
</dbReference>
<evidence type="ECO:0000256" key="5">
    <source>
        <dbReference type="ARBA" id="ARBA00023136"/>
    </source>
</evidence>
<reference evidence="7 8" key="1">
    <citation type="submission" date="2021-10" db="EMBL/GenBank/DDBJ databases">
        <title>Collection of gut derived symbiotic bacterial strains cultured from healthy donors.</title>
        <authorList>
            <person name="Lin H."/>
            <person name="Littmann E."/>
            <person name="Kohout C."/>
            <person name="Pamer E.G."/>
        </authorList>
    </citation>
    <scope>NUCLEOTIDE SEQUENCE [LARGE SCALE GENOMIC DNA]</scope>
    <source>
        <strain evidence="7 8">DFI.1.165</strain>
    </source>
</reference>
<feature type="transmembrane region" description="Helical" evidence="6">
    <location>
        <begin position="73"/>
        <end position="103"/>
    </location>
</feature>
<dbReference type="CDD" id="cd06579">
    <property type="entry name" value="TM_PBP1_transp_AraH_like"/>
    <property type="match status" value="1"/>
</dbReference>
<protein>
    <submittedName>
        <fullName evidence="7">ABC transporter permease</fullName>
    </submittedName>
</protein>
<keyword evidence="5 6" id="KW-0472">Membrane</keyword>
<keyword evidence="4 6" id="KW-1133">Transmembrane helix</keyword>